<accession>A0A243Q7V3</accession>
<evidence type="ECO:0000313" key="3">
    <source>
        <dbReference type="Proteomes" id="UP000194632"/>
    </source>
</evidence>
<feature type="domain" description="DUF1707" evidence="1">
    <location>
        <begin position="17"/>
        <end position="69"/>
    </location>
</feature>
<dbReference type="InterPro" id="IPR012551">
    <property type="entry name" value="DUF1707_SHOCT-like"/>
</dbReference>
<dbReference type="EMBL" id="NGFO01000030">
    <property type="protein sequence ID" value="OUC76638.1"/>
    <property type="molecule type" value="Genomic_DNA"/>
</dbReference>
<dbReference type="Proteomes" id="UP000194632">
    <property type="component" value="Unassembled WGS sequence"/>
</dbReference>
<dbReference type="OrthoDB" id="3625082at2"/>
<organism evidence="2 3">
    <name type="scientific">Gordonia lacunae</name>
    <dbReference type="NCBI Taxonomy" id="417102"/>
    <lineage>
        <taxon>Bacteria</taxon>
        <taxon>Bacillati</taxon>
        <taxon>Actinomycetota</taxon>
        <taxon>Actinomycetes</taxon>
        <taxon>Mycobacteriales</taxon>
        <taxon>Gordoniaceae</taxon>
        <taxon>Gordonia</taxon>
    </lineage>
</organism>
<evidence type="ECO:0000313" key="2">
    <source>
        <dbReference type="EMBL" id="OUC76638.1"/>
    </source>
</evidence>
<proteinExistence type="predicted"/>
<evidence type="ECO:0000259" key="1">
    <source>
        <dbReference type="Pfam" id="PF08044"/>
    </source>
</evidence>
<gene>
    <name evidence="2" type="ORF">CA982_21255</name>
</gene>
<dbReference type="AlphaFoldDB" id="A0A243Q7V3"/>
<dbReference type="PANTHER" id="PTHR40763">
    <property type="entry name" value="MEMBRANE PROTEIN-RELATED"/>
    <property type="match status" value="1"/>
</dbReference>
<dbReference type="Pfam" id="PF08044">
    <property type="entry name" value="DUF1707"/>
    <property type="match status" value="1"/>
</dbReference>
<dbReference type="PANTHER" id="PTHR40763:SF4">
    <property type="entry name" value="DUF1707 DOMAIN-CONTAINING PROTEIN"/>
    <property type="match status" value="1"/>
</dbReference>
<comment type="caution">
    <text evidence="2">The sequence shown here is derived from an EMBL/GenBank/DDBJ whole genome shotgun (WGS) entry which is preliminary data.</text>
</comment>
<dbReference type="STRING" id="417102.CA982_21255"/>
<dbReference type="RefSeq" id="WP_086537180.1">
    <property type="nucleotide sequence ID" value="NZ_JBLKRZ010000006.1"/>
</dbReference>
<keyword evidence="3" id="KW-1185">Reference proteome</keyword>
<protein>
    <recommendedName>
        <fullName evidence="1">DUF1707 domain-containing protein</fullName>
    </recommendedName>
</protein>
<sequence>MTEPGELPIPDDRRARLRAADADRELVHEILSAAMAHGSLSPAEYEERAGKAVLAKTFGDLDVLTDDLPVAQLGVAMPAASLSPGPRVTGGSADAAVRHRLAIMSGSELSGTAVVADQLTATAIMGGVELDLREVEFTAPVLTVQCVAIMGGVEIKVPDGVTVEIGGLGVMGGFSGKSRKASRPGAPVVRVTGLALMGGVDVKYVPRDEPDA</sequence>
<reference evidence="2 3" key="1">
    <citation type="submission" date="2017-05" db="EMBL/GenBank/DDBJ databases">
        <title>Biotechnological potential of actinobacteria isolated from South African environments.</title>
        <authorList>
            <person name="Le Roes-Hill M."/>
            <person name="Prins A."/>
            <person name="Durrell K.A."/>
        </authorList>
    </citation>
    <scope>NUCLEOTIDE SEQUENCE [LARGE SCALE GENOMIC DNA]</scope>
    <source>
        <strain evidence="2">BS2</strain>
    </source>
</reference>
<name>A0A243Q7V3_9ACTN</name>